<evidence type="ECO:0000256" key="6">
    <source>
        <dbReference type="ARBA" id="ARBA00023065"/>
    </source>
</evidence>
<feature type="transmembrane region" description="Helical" evidence="10">
    <location>
        <begin position="421"/>
        <end position="440"/>
    </location>
</feature>
<evidence type="ECO:0000256" key="3">
    <source>
        <dbReference type="ARBA" id="ARBA00022692"/>
    </source>
</evidence>
<dbReference type="Gene3D" id="3.10.580.10">
    <property type="entry name" value="CBS-domain"/>
    <property type="match status" value="2"/>
</dbReference>
<accession>A0ABR1D1D9</accession>
<dbReference type="InterPro" id="IPR014743">
    <property type="entry name" value="Cl-channel_core"/>
</dbReference>
<feature type="transmembrane region" description="Helical" evidence="10">
    <location>
        <begin position="238"/>
        <end position="258"/>
    </location>
</feature>
<feature type="transmembrane region" description="Helical" evidence="10">
    <location>
        <begin position="333"/>
        <end position="354"/>
    </location>
</feature>
<keyword evidence="8" id="KW-0868">Chloride</keyword>
<keyword evidence="7 10" id="KW-0472">Membrane</keyword>
<evidence type="ECO:0000256" key="5">
    <source>
        <dbReference type="ARBA" id="ARBA00022989"/>
    </source>
</evidence>
<gene>
    <name evidence="12" type="primary">Necator_chrIII.g11594</name>
    <name evidence="12" type="ORF">RB195_010829</name>
</gene>
<feature type="domain" description="CBS" evidence="11">
    <location>
        <begin position="639"/>
        <end position="690"/>
    </location>
</feature>
<evidence type="ECO:0000313" key="12">
    <source>
        <dbReference type="EMBL" id="KAK6743768.1"/>
    </source>
</evidence>
<evidence type="ECO:0000256" key="9">
    <source>
        <dbReference type="SAM" id="MobiDB-lite"/>
    </source>
</evidence>
<keyword evidence="3 10" id="KW-0812">Transmembrane</keyword>
<protein>
    <recommendedName>
        <fullName evidence="11">CBS domain-containing protein</fullName>
    </recommendedName>
</protein>
<evidence type="ECO:0000313" key="13">
    <source>
        <dbReference type="Proteomes" id="UP001303046"/>
    </source>
</evidence>
<evidence type="ECO:0000256" key="7">
    <source>
        <dbReference type="ARBA" id="ARBA00023136"/>
    </source>
</evidence>
<proteinExistence type="predicted"/>
<comment type="subcellular location">
    <subcellularLocation>
        <location evidence="1">Membrane</location>
        <topology evidence="1">Multi-pass membrane protein</topology>
    </subcellularLocation>
</comment>
<dbReference type="InterPro" id="IPR000644">
    <property type="entry name" value="CBS_dom"/>
</dbReference>
<feature type="transmembrane region" description="Helical" evidence="10">
    <location>
        <begin position="511"/>
        <end position="532"/>
    </location>
</feature>
<keyword evidence="13" id="KW-1185">Reference proteome</keyword>
<sequence>MRTLYDYDGVDSCIARARLAPSQFESSAQFAGDCNGLTVLDGTPTKCRSSTSNSPRHRFDDIGQELCPLHSPLMVCSPSDSSASSPHKRTAMFRIGSDEVDGSETERFMPYTTISSLSIINSPPRKTKRTKLVQRVFRSISDDWIYLGLLGVSTALCSLVMETAIERLLEWHTTTYDFAVAVESEHHHAFPFFVWTGYAVILVMSSAVLAHYVSPQTIGSGIPELKTIMRGFILKEYLSFRTLICKMIGLTLSLGSGLPLGKEGPFVHISSAVASQLSRYMTDDQGPYTNEARSHEMLAAGCAVGVACTFGTPIGGVLFSVEVTSAYFAVRNYWRGFFAALCAASTFRIVRIVLKSSEMKMGAYGQTRFPDDSFLPEELPLFAFIGLLCGLAGALFIKCHRSLVLRLKKSNFCKKFVVEKWLLYPIVVSFAVASITYPQGFGQFLSGKHKFSQTLRMFLSNCTWTVSNVHKNSCPDGFLDQWAGGGTEGVCLALALFTSTFFVLSMVSSTLPIPAGIFMPVFVIGASFGRLVGESMALLFPDGIRPNNTMGIYPGVYAVVGAASFCGSVTHTISVAVIVFELTGQLMHILPVMIAVLIANIVCSYFQPSIYDSIILTKELPYLPELSHFSHEFHTIVAEQIMVTDVKVIWKGMTYYQMKTVIEENRRLRSFPVVLDQDSRILLGSVSRKVLSDLIEGKIGNRARQMNAIKRLRSTIFSPEYRNESSTSVEFHNDNESNKQLTSRRKASNQQPPKEEKLTRGMDSDCSKLLHCVGADGSCSECDRVVATACEVERGLRSNDCLVEERKSSLKNILHRSLHRLTLQKYKKGAIDLYGEDRAKWEIEQLNNVVDLQSIHIDSAPFQIVENTSIFKIHSVFSLLGLRRAYVTKLGRLVGVVSFKELRAAIESINNTRPAVGFEDDEAAKQIQHCDSLVHHV</sequence>
<name>A0ABR1D1D9_NECAM</name>
<evidence type="ECO:0000256" key="2">
    <source>
        <dbReference type="ARBA" id="ARBA00022448"/>
    </source>
</evidence>
<feature type="transmembrane region" description="Helical" evidence="10">
    <location>
        <begin position="192"/>
        <end position="213"/>
    </location>
</feature>
<dbReference type="InterPro" id="IPR046342">
    <property type="entry name" value="CBS_dom_sf"/>
</dbReference>
<keyword evidence="4" id="KW-0677">Repeat</keyword>
<evidence type="ECO:0000259" key="11">
    <source>
        <dbReference type="Pfam" id="PF00571"/>
    </source>
</evidence>
<evidence type="ECO:0000256" key="4">
    <source>
        <dbReference type="ARBA" id="ARBA00022737"/>
    </source>
</evidence>
<feature type="transmembrane region" description="Helical" evidence="10">
    <location>
        <begin position="144"/>
        <end position="161"/>
    </location>
</feature>
<comment type="caution">
    <text evidence="12">The sequence shown here is derived from an EMBL/GenBank/DDBJ whole genome shotgun (WGS) entry which is preliminary data.</text>
</comment>
<dbReference type="Gene3D" id="1.10.3080.10">
    <property type="entry name" value="Clc chloride channel"/>
    <property type="match status" value="1"/>
</dbReference>
<feature type="transmembrane region" description="Helical" evidence="10">
    <location>
        <begin position="297"/>
        <end position="321"/>
    </location>
</feature>
<keyword evidence="5 10" id="KW-1133">Transmembrane helix</keyword>
<feature type="region of interest" description="Disordered" evidence="9">
    <location>
        <begin position="725"/>
        <end position="761"/>
    </location>
</feature>
<dbReference type="Pfam" id="PF00654">
    <property type="entry name" value="Voltage_CLC"/>
    <property type="match status" value="1"/>
</dbReference>
<dbReference type="CDD" id="cd03683">
    <property type="entry name" value="ClC_1_like"/>
    <property type="match status" value="1"/>
</dbReference>
<dbReference type="SUPFAM" id="SSF81340">
    <property type="entry name" value="Clc chloride channel"/>
    <property type="match status" value="1"/>
</dbReference>
<dbReference type="InterPro" id="IPR050970">
    <property type="entry name" value="Cl_channel_volt-gated"/>
</dbReference>
<feature type="transmembrane region" description="Helical" evidence="10">
    <location>
        <begin position="482"/>
        <end position="504"/>
    </location>
</feature>
<dbReference type="PANTHER" id="PTHR45720">
    <property type="entry name" value="CHLORIDE CHANNEL PROTEIN 2"/>
    <property type="match status" value="1"/>
</dbReference>
<dbReference type="Proteomes" id="UP001303046">
    <property type="component" value="Unassembled WGS sequence"/>
</dbReference>
<keyword evidence="2" id="KW-0813">Transport</keyword>
<feature type="transmembrane region" description="Helical" evidence="10">
    <location>
        <begin position="379"/>
        <end position="400"/>
    </location>
</feature>
<dbReference type="EMBL" id="JAVFWL010000003">
    <property type="protein sequence ID" value="KAK6743768.1"/>
    <property type="molecule type" value="Genomic_DNA"/>
</dbReference>
<dbReference type="PANTHER" id="PTHR45720:SF10">
    <property type="entry name" value="CHLORIDE CHANNEL PROTEIN 2"/>
    <property type="match status" value="1"/>
</dbReference>
<dbReference type="SUPFAM" id="SSF54631">
    <property type="entry name" value="CBS-domain pair"/>
    <property type="match status" value="1"/>
</dbReference>
<evidence type="ECO:0000256" key="1">
    <source>
        <dbReference type="ARBA" id="ARBA00004141"/>
    </source>
</evidence>
<reference evidence="12 13" key="1">
    <citation type="submission" date="2023-08" db="EMBL/GenBank/DDBJ databases">
        <title>A Necator americanus chromosomal reference genome.</title>
        <authorList>
            <person name="Ilik V."/>
            <person name="Petrzelkova K.J."/>
            <person name="Pardy F."/>
            <person name="Fuh T."/>
            <person name="Niatou-Singa F.S."/>
            <person name="Gouil Q."/>
            <person name="Baker L."/>
            <person name="Ritchie M.E."/>
            <person name="Jex A.R."/>
            <person name="Gazzola D."/>
            <person name="Li H."/>
            <person name="Toshio Fujiwara R."/>
            <person name="Zhan B."/>
            <person name="Aroian R.V."/>
            <person name="Pafco B."/>
            <person name="Schwarz E.M."/>
        </authorList>
    </citation>
    <scope>NUCLEOTIDE SEQUENCE [LARGE SCALE GENOMIC DNA]</scope>
    <source>
        <strain evidence="12 13">Aroian</strain>
        <tissue evidence="12">Whole animal</tissue>
    </source>
</reference>
<dbReference type="InterPro" id="IPR001807">
    <property type="entry name" value="ClC"/>
</dbReference>
<evidence type="ECO:0000256" key="8">
    <source>
        <dbReference type="ARBA" id="ARBA00023214"/>
    </source>
</evidence>
<dbReference type="PRINTS" id="PR00762">
    <property type="entry name" value="CLCHANNEL"/>
</dbReference>
<dbReference type="Pfam" id="PF00571">
    <property type="entry name" value="CBS"/>
    <property type="match status" value="1"/>
</dbReference>
<feature type="transmembrane region" description="Helical" evidence="10">
    <location>
        <begin position="552"/>
        <end position="579"/>
    </location>
</feature>
<keyword evidence="6" id="KW-0406">Ion transport</keyword>
<evidence type="ECO:0000256" key="10">
    <source>
        <dbReference type="SAM" id="Phobius"/>
    </source>
</evidence>
<organism evidence="12 13">
    <name type="scientific">Necator americanus</name>
    <name type="common">Human hookworm</name>
    <dbReference type="NCBI Taxonomy" id="51031"/>
    <lineage>
        <taxon>Eukaryota</taxon>
        <taxon>Metazoa</taxon>
        <taxon>Ecdysozoa</taxon>
        <taxon>Nematoda</taxon>
        <taxon>Chromadorea</taxon>
        <taxon>Rhabditida</taxon>
        <taxon>Rhabditina</taxon>
        <taxon>Rhabditomorpha</taxon>
        <taxon>Strongyloidea</taxon>
        <taxon>Ancylostomatidae</taxon>
        <taxon>Bunostominae</taxon>
        <taxon>Necator</taxon>
    </lineage>
</organism>
<feature type="transmembrane region" description="Helical" evidence="10">
    <location>
        <begin position="586"/>
        <end position="607"/>
    </location>
</feature>